<accession>A0A0A9H5L7</accession>
<organism evidence="1">
    <name type="scientific">Arundo donax</name>
    <name type="common">Giant reed</name>
    <name type="synonym">Donax arundinaceus</name>
    <dbReference type="NCBI Taxonomy" id="35708"/>
    <lineage>
        <taxon>Eukaryota</taxon>
        <taxon>Viridiplantae</taxon>
        <taxon>Streptophyta</taxon>
        <taxon>Embryophyta</taxon>
        <taxon>Tracheophyta</taxon>
        <taxon>Spermatophyta</taxon>
        <taxon>Magnoliopsida</taxon>
        <taxon>Liliopsida</taxon>
        <taxon>Poales</taxon>
        <taxon>Poaceae</taxon>
        <taxon>PACMAD clade</taxon>
        <taxon>Arundinoideae</taxon>
        <taxon>Arundineae</taxon>
        <taxon>Arundo</taxon>
    </lineage>
</organism>
<proteinExistence type="predicted"/>
<reference evidence="1" key="1">
    <citation type="submission" date="2014-09" db="EMBL/GenBank/DDBJ databases">
        <authorList>
            <person name="Magalhaes I.L.F."/>
            <person name="Oliveira U."/>
            <person name="Santos F.R."/>
            <person name="Vidigal T.H.D.A."/>
            <person name="Brescovit A.D."/>
            <person name="Santos A.J."/>
        </authorList>
    </citation>
    <scope>NUCLEOTIDE SEQUENCE</scope>
    <source>
        <tissue evidence="1">Shoot tissue taken approximately 20 cm above the soil surface</tissue>
    </source>
</reference>
<evidence type="ECO:0000313" key="1">
    <source>
        <dbReference type="EMBL" id="JAE31084.1"/>
    </source>
</evidence>
<protein>
    <submittedName>
        <fullName evidence="1">Uncharacterized protein</fullName>
    </submittedName>
</protein>
<sequence length="71" mass="7688">MQTAAWLLSSHRAQRIAPPRCPASILSMVQPPRRFAALPDAYQRHPPSAATASLCRGRLASADPPRISCLP</sequence>
<dbReference type="EMBL" id="GBRH01166812">
    <property type="protein sequence ID" value="JAE31084.1"/>
    <property type="molecule type" value="Transcribed_RNA"/>
</dbReference>
<reference evidence="1" key="2">
    <citation type="journal article" date="2015" name="Data Brief">
        <title>Shoot transcriptome of the giant reed, Arundo donax.</title>
        <authorList>
            <person name="Barrero R.A."/>
            <person name="Guerrero F.D."/>
            <person name="Moolhuijzen P."/>
            <person name="Goolsby J.A."/>
            <person name="Tidwell J."/>
            <person name="Bellgard S.E."/>
            <person name="Bellgard M.I."/>
        </authorList>
    </citation>
    <scope>NUCLEOTIDE SEQUENCE</scope>
    <source>
        <tissue evidence="1">Shoot tissue taken approximately 20 cm above the soil surface</tissue>
    </source>
</reference>
<dbReference type="AlphaFoldDB" id="A0A0A9H5L7"/>
<name>A0A0A9H5L7_ARUDO</name>